<gene>
    <name evidence="1" type="ORF">C9J01_26315</name>
</gene>
<reference evidence="1 2" key="1">
    <citation type="submission" date="2018-03" db="EMBL/GenBank/DDBJ databases">
        <title>Whole genome sequencing of Histamine producing bacteria.</title>
        <authorList>
            <person name="Butler K."/>
        </authorList>
    </citation>
    <scope>NUCLEOTIDE SEQUENCE [LARGE SCALE GENOMIC DNA]</scope>
    <source>
        <strain evidence="1 2">DSM 19138</strain>
    </source>
</reference>
<accession>A0A2T3N3P1</accession>
<protein>
    <submittedName>
        <fullName evidence="1">Uncharacterized protein</fullName>
    </submittedName>
</protein>
<proteinExistence type="predicted"/>
<organism evidence="1 2">
    <name type="scientific">Photobacterium rosenbergii</name>
    <dbReference type="NCBI Taxonomy" id="294936"/>
    <lineage>
        <taxon>Bacteria</taxon>
        <taxon>Pseudomonadati</taxon>
        <taxon>Pseudomonadota</taxon>
        <taxon>Gammaproteobacteria</taxon>
        <taxon>Vibrionales</taxon>
        <taxon>Vibrionaceae</taxon>
        <taxon>Photobacterium</taxon>
    </lineage>
</organism>
<dbReference type="RefSeq" id="WP_107301051.1">
    <property type="nucleotide sequence ID" value="NZ_PYMB01000029.1"/>
</dbReference>
<dbReference type="Proteomes" id="UP000241346">
    <property type="component" value="Unassembled WGS sequence"/>
</dbReference>
<dbReference type="AlphaFoldDB" id="A0A2T3N3P1"/>
<dbReference type="OrthoDB" id="9935846at2"/>
<comment type="caution">
    <text evidence="1">The sequence shown here is derived from an EMBL/GenBank/DDBJ whole genome shotgun (WGS) entry which is preliminary data.</text>
</comment>
<dbReference type="EMBL" id="PYMB01000029">
    <property type="protein sequence ID" value="PSW06996.1"/>
    <property type="molecule type" value="Genomic_DNA"/>
</dbReference>
<name>A0A2T3N3P1_9GAMM</name>
<evidence type="ECO:0000313" key="2">
    <source>
        <dbReference type="Proteomes" id="UP000241346"/>
    </source>
</evidence>
<sequence>MNTENAQQLHLACNTSQQAKLESDKALQSVTDFIITTLKQIDQPAFDKVTAIEQGSLYDRCWAIHSAIEQAHPNAANMLFNAIRTAELLNEACSSARRTLDDFELACAMKAKILASK</sequence>
<evidence type="ECO:0000313" key="1">
    <source>
        <dbReference type="EMBL" id="PSW06996.1"/>
    </source>
</evidence>